<dbReference type="InterPro" id="IPR022099">
    <property type="entry name" value="DUF3638"/>
</dbReference>
<dbReference type="Pfam" id="PF12340">
    <property type="entry name" value="DUF3638"/>
    <property type="match status" value="1"/>
</dbReference>
<evidence type="ECO:0000256" key="1">
    <source>
        <dbReference type="ARBA" id="ARBA00000707"/>
    </source>
</evidence>
<dbReference type="KEGG" id="aalt:CC77DRAFT_1000043"/>
<dbReference type="VEuPathDB" id="FungiDB:CC77DRAFT_1000043"/>
<dbReference type="InterPro" id="IPR046541">
    <property type="entry name" value="DUF6606"/>
</dbReference>
<evidence type="ECO:0000259" key="10">
    <source>
        <dbReference type="Pfam" id="PF20255"/>
    </source>
</evidence>
<keyword evidence="3" id="KW-0645">Protease</keyword>
<feature type="region of interest" description="Disordered" evidence="7">
    <location>
        <begin position="3076"/>
        <end position="3107"/>
    </location>
</feature>
<evidence type="ECO:0000313" key="11">
    <source>
        <dbReference type="EMBL" id="OAG15210.1"/>
    </source>
</evidence>
<sequence length="3107" mass="352413">MSVLKEVFNHLVLPPQLPGKQDANIESTGDDIVVRLVHATDTLSRLAGHEQTSPWHAIRQYLHRYQFLHIHGRLEKLSLTSKLRNFDQEQPLLLHVAEQNAALIVRYHASAQIEAVVFEAFEISPPSAEVLASEGALICDFPDCSAQIPLLEFQKPSFQHALADFLEKGSMEPLRCFQAFVTKSQTPIVESRDTGSPRLITHLLIPLLESIGSSVDESVPRLRKRVRDDAVIEAAELPWRRLPLWMAIRVGIQRQLQLLLGSEVGRVYYKFLIITVLVELLRDCPGELAPELTMMLQAKVCRRLAKLEQQKNKTLEVHSKLSDTTAAFFEESIKQVTQLVSLAWEKFKRDTTRPVPLLPARADGQAQFLSLPNSEPYLQSVLHSYRAQKRTLPSLQLPSLHGTTIEQVELFTDKYHQLAELEGKIERKEEPKLTEDLTPDSSCERLARAILGLVDSVGAAYESDPEQMSIFILSLFRLWVRLDRYMAKICPMIRDYHPAFTPALLDALHLPTAAEMRRLRNIQRYLRSRCEECKHQTTIFSVPERESFVVRYVSTSRSMQRLHRRIELASEASRQAKKSELEKWWSDFDKHSLGISGGTCTCTFKQDGTRDVRGCTKCWHWRVRNRMQIYAHEDFLPSDPIKASAVVFELDIPKSLAAYRSATWRIIVLAYPAKPQSGSPTKLLRDYDPLTSYASKHSTNITIASTSKSFRGTHYMVSKKRMKASESDVLYPNGLNFSYFDTASNTWLKDFDKPLTFQHECGVHVPPGLRSSVLPSSPHPPTVATGPSSYEIVASETKCPSSLSVHEFTACQRLLSGNHRRWLTLLVELGASNVNFSNESTMHMFNHLATQAGPAKIGDDTLGAIHAVFKDRSFCECLAAQVEKRLSDIASNWREVHCMEVMITLGLRLYDLTAPMLRADDLLAQARRITLTWIARLRTDVRNAKETSVAETAARYAFWAALLCRRTFSNIRKSDAAMSEDDLSTFVQASLALQENLLVDVAKLPPALKRMLIRDTKMTHRMKSRLLQSIRAHPRSIGTAINASWSEPGGSAEKSFRDWQQVSAIHDKWVVSWMQASMKDQANTQVVHYNFMEGHLLVDGKPLGRLPRDLRESDEVRELFGDRNLLTFPSAAFGMSYVLASRIHNHEIHFGSRNGRVVVRAWTRDELLEYIPSRHFVGLETADLPAALVSNCAHWLNLKTRCLEIRRKPVLWKTRKSDWRIDLIKRQAYRNDRTLLIDPNSPLFKQVATLFRHFEDPHKITVFQPANSRGRLSVELRHLALSFFVNRKGLLQCRELDEEIDPDQDAGTLYGLESKIVLRDVVNSRRRSVIMPLGPISSIRRGMHVVVRAAGGTDFAKFGIDDVLGRLSCPLEPRLLYAKAQFHAYTSFVIPDSLTGRTGTEEALHMLRSGQCQPWEPLGGAAVTTLQTIADLSPKREYYPQHKQALQAISWNTRLTMTIQHDAYEGLVQNILDKSDCLRLFVQNAAEDSISVYEPSHLRKRGVTRRRLYERLFDGTNRTAASDRMYKSRGQEPDSEQARNVYYIASLFRKRPFRIDTRRELSAILQDWQLIGGFHEGRQADAASLSDLVDMSIDEQWGRLVNLCRHSNLDEPYNLMFRLSVMSLNPRTDPDVMKILAAFASLPKLRNSTPPSCPSFSQFKFNELPDIRSIFRVISVDLPEKHQKMQNKAEARHRKACEAEGKRLAQHFLNQWPDRKVSLNRFDSDLLDVGLAMERVVPEWERLHSNLLLSAYVSDVQDVLKDYEGGSGTSRPKAWRWDQEPFPGTSYDPVVPSISKDLLSRPLAASFGHQACELLPPKNSKLASHMEGSAKPRMPAKEIVELRQILSDLAQSSNPLRQHYGLDLKMSLDALERTSNQTQVPHATPNISDNARRTQELHAIVATHLSRIREALARDDNCSSWLRLGNLWPCTTSIALLEQLRSSSCCEFGNFVQETIVAHGILITKLQRLTRIHNALCHDKGKDLQAELGNSGHENWSALEWPDWLLLEIDSDILIRREQVDVAHAIIASESRKNTVLQLNMGKGKTSCIVPMALAAIGDGKQLSRLIVPKPLLLPTAQMIQSRLGGLVGREIRHIPFSRKTNINPQILQLYRNLHQEMLDSQGVVLIAPEHLLSYKLSGLQHLANSNLETAREVLEYHTYLSSIARDILDESDVSLAVKTQLIYPSGKQTTVDGHPHRWKVAQSMLSLVKDHLPKLEQDFPRNIEVLKRGQGYPMIYILHADVEEDLHRRIVDDICTGRTSFLRFTGCASDGCSPDIRRVLLGKTLDMMLLERVARQFTDETIARKTLLLIRGLLHHRILLLCLRKRWNVQYGLHPTRDPMAVPFEAKGIPSEQAEFGHPDAAILLTCLAFYYTGLSLVQFREALRHILASHDPASEYDRWTSSCDSLPEALHHWNVINSDDQDQMEELWRHLRTNTIALDHYMNHFVFPAHAKQFDTKLQASGWDLPLFPRTDSDKTLTRARTTGFSGTSDNKTMLPLTIQQSDLPSLHQTNAEVLTYLLQERNRGYHTVAHAGRRLSETEFLGQLRDKKIRVLIDAGAYILEMSNEDLVKTWMDIDTQPQAAVYFGTDNRAWVRYRGTKARVPLLATPLVDHLDDCLVYLDEAHTRGIDLKLPENARGALTLALGQTKDHTVQAAMRLRQLATTQSVCFFAFPETHQSILDVCGRSSDHKIDSSNVVRWLLEQTCRTNEQLQNLYISQGTDFCNRVNTEWENAAFLFDAQDRSAFVKVLRHPEQQTLEQLYGSRTENVHSTLPPTTTFPQLEAFRNKLNQLRLSMSQAADNLHSSALEEVEQEREVEFQVEEVREVQKAVHYEAHTFPGLHAAISGFVNTGRLCGNVGYESVSNAVSRTSTGDRSGIGGIESGLFVSAEFMRTIKTKERGLIDNFLRPVEWILYNPITSDALIVIAEEAEAVIPQLRTQSFPHKVHLLTYSAPVTKKMLPFSGLRYYTAPALPREHTIPPSLVIELGLFAGRLYMGYEECVSLVKYIDDVSASSRSNVTTTEKTRFILEWTSLRRKGQDVMHTPLGYVCQGRPLGIEHAFFVTRHAADSGVMKPYHTSEAVTEAPDDDEDEGEDEGERQYDGQEG</sequence>
<dbReference type="GO" id="GO:0004843">
    <property type="term" value="F:cysteine-type deubiquitinase activity"/>
    <property type="evidence" value="ECO:0007669"/>
    <property type="project" value="UniProtKB-EC"/>
</dbReference>
<dbReference type="EC" id="3.4.19.12" evidence="2"/>
<dbReference type="OMA" id="DIMHTPM"/>
<dbReference type="EMBL" id="PDXD01000065">
    <property type="protein sequence ID" value="RYN65496.1"/>
    <property type="molecule type" value="Genomic_DNA"/>
</dbReference>
<dbReference type="Pfam" id="PF20255">
    <property type="entry name" value="DUF6606"/>
    <property type="match status" value="1"/>
</dbReference>
<reference evidence="12" key="3">
    <citation type="journal article" date="2019" name="J. ISSAAS">
        <title>Genomics, evolutionary history and diagnostics of the Alternaria alternata species group including apple and Asian pear pathotypes.</title>
        <authorList>
            <person name="Armitage A.D."/>
            <person name="Cockerton H.M."/>
            <person name="Sreenivasaprasad S."/>
            <person name="Woodhall J."/>
            <person name="Lane C."/>
            <person name="Harrison R.J."/>
            <person name="Clarkson J.P."/>
        </authorList>
    </citation>
    <scope>NUCLEOTIDE SEQUENCE</scope>
    <source>
        <strain evidence="12">FERA 1177</strain>
    </source>
</reference>
<dbReference type="EMBL" id="KV441495">
    <property type="protein sequence ID" value="OAG15210.1"/>
    <property type="molecule type" value="Genomic_DNA"/>
</dbReference>
<evidence type="ECO:0000313" key="14">
    <source>
        <dbReference type="Proteomes" id="UP000291422"/>
    </source>
</evidence>
<evidence type="ECO:0000256" key="5">
    <source>
        <dbReference type="ARBA" id="ARBA00022801"/>
    </source>
</evidence>
<feature type="domain" description="DUF3645" evidence="9">
    <location>
        <begin position="2335"/>
        <end position="2367"/>
    </location>
</feature>
<proteinExistence type="predicted"/>
<dbReference type="InterPro" id="IPR022105">
    <property type="entry name" value="DUF3645"/>
</dbReference>
<protein>
    <recommendedName>
        <fullName evidence="2">ubiquitinyl hydrolase 1</fullName>
        <ecNumber evidence="2">3.4.19.12</ecNumber>
    </recommendedName>
</protein>
<keyword evidence="4" id="KW-0833">Ubl conjugation pathway</keyword>
<dbReference type="GO" id="GO:0006508">
    <property type="term" value="P:proteolysis"/>
    <property type="evidence" value="ECO:0007669"/>
    <property type="project" value="UniProtKB-KW"/>
</dbReference>
<dbReference type="Proteomes" id="UP000077248">
    <property type="component" value="Unassembled WGS sequence"/>
</dbReference>
<dbReference type="PANTHER" id="PTHR13367:SF33">
    <property type="entry name" value="P-LOOP CONTAINING NUCLEOSIDE TRIPHOSPHATE HYDROLASE PROTEIN"/>
    <property type="match status" value="1"/>
</dbReference>
<dbReference type="RefSeq" id="XP_018380631.1">
    <property type="nucleotide sequence ID" value="XM_018523111.1"/>
</dbReference>
<evidence type="ECO:0000256" key="4">
    <source>
        <dbReference type="ARBA" id="ARBA00022786"/>
    </source>
</evidence>
<dbReference type="GeneID" id="29108705"/>
<evidence type="ECO:0000313" key="13">
    <source>
        <dbReference type="Proteomes" id="UP000077248"/>
    </source>
</evidence>
<dbReference type="Pfam" id="PF12359">
    <property type="entry name" value="DUF3645"/>
    <property type="match status" value="1"/>
</dbReference>
<dbReference type="PANTHER" id="PTHR13367">
    <property type="entry name" value="UBIQUITIN THIOESTERASE"/>
    <property type="match status" value="1"/>
</dbReference>
<feature type="domain" description="DUF3638" evidence="8">
    <location>
        <begin position="1993"/>
        <end position="2216"/>
    </location>
</feature>
<organism evidence="11 13">
    <name type="scientific">Alternaria alternata</name>
    <name type="common">Alternaria rot fungus</name>
    <name type="synonym">Torula alternata</name>
    <dbReference type="NCBI Taxonomy" id="5599"/>
    <lineage>
        <taxon>Eukaryota</taxon>
        <taxon>Fungi</taxon>
        <taxon>Dikarya</taxon>
        <taxon>Ascomycota</taxon>
        <taxon>Pezizomycotina</taxon>
        <taxon>Dothideomycetes</taxon>
        <taxon>Pleosporomycetidae</taxon>
        <taxon>Pleosporales</taxon>
        <taxon>Pleosporineae</taxon>
        <taxon>Pleosporaceae</taxon>
        <taxon>Alternaria</taxon>
        <taxon>Alternaria sect. Alternaria</taxon>
        <taxon>Alternaria alternata complex</taxon>
    </lineage>
</organism>
<feature type="compositionally biased region" description="Acidic residues" evidence="7">
    <location>
        <begin position="3086"/>
        <end position="3098"/>
    </location>
</feature>
<keyword evidence="6" id="KW-0788">Thiol protease</keyword>
<dbReference type="Proteomes" id="UP000291422">
    <property type="component" value="Unassembled WGS sequence"/>
</dbReference>
<evidence type="ECO:0000256" key="2">
    <source>
        <dbReference type="ARBA" id="ARBA00012759"/>
    </source>
</evidence>
<comment type="catalytic activity">
    <reaction evidence="1">
        <text>Thiol-dependent hydrolysis of ester, thioester, amide, peptide and isopeptide bonds formed by the C-terminal Gly of ubiquitin (a 76-residue protein attached to proteins as an intracellular targeting signal).</text>
        <dbReference type="EC" id="3.4.19.12"/>
    </reaction>
</comment>
<reference evidence="11 13" key="1">
    <citation type="submission" date="2016-05" db="EMBL/GenBank/DDBJ databases">
        <title>Comparative analysis of secretome profiles of manganese(II)-oxidizing ascomycete fungi.</title>
        <authorList>
            <consortium name="DOE Joint Genome Institute"/>
            <person name="Zeiner C.A."/>
            <person name="Purvine S.O."/>
            <person name="Zink E.M."/>
            <person name="Wu S."/>
            <person name="Pasa-Tolic L."/>
            <person name="Chaput D.L."/>
            <person name="Haridas S."/>
            <person name="Grigoriev I.V."/>
            <person name="Santelli C.M."/>
            <person name="Hansel C.M."/>
        </authorList>
    </citation>
    <scope>NUCLEOTIDE SEQUENCE [LARGE SCALE GENOMIC DNA]</scope>
    <source>
        <strain evidence="11 13">SRC1lrK2f</strain>
    </source>
</reference>
<evidence type="ECO:0000313" key="12">
    <source>
        <dbReference type="EMBL" id="RYN65496.1"/>
    </source>
</evidence>
<gene>
    <name evidence="12" type="ORF">AA0117_g12159</name>
    <name evidence="11" type="ORF">CC77DRAFT_1000043</name>
</gene>
<feature type="domain" description="DUF6606" evidence="10">
    <location>
        <begin position="7"/>
        <end position="281"/>
    </location>
</feature>
<keyword evidence="5" id="KW-0378">Hydrolase</keyword>
<reference evidence="14" key="2">
    <citation type="journal article" date="2019" name="bioRxiv">
        <title>Genomics, evolutionary history and diagnostics of the Alternaria alternata species group including apple and Asian pear pathotypes.</title>
        <authorList>
            <person name="Armitage A.D."/>
            <person name="Cockerton H.M."/>
            <person name="Sreenivasaprasad S."/>
            <person name="Woodhall J.W."/>
            <person name="Lane C.R."/>
            <person name="Harrison R.J."/>
            <person name="Clarkson J.P."/>
        </authorList>
    </citation>
    <scope>NUCLEOTIDE SEQUENCE [LARGE SCALE GENOMIC DNA]</scope>
    <source>
        <strain evidence="14">FERA 1177</strain>
    </source>
</reference>
<keyword evidence="13" id="KW-1185">Reference proteome</keyword>
<accession>A0A177D7Q2</accession>
<evidence type="ECO:0000256" key="6">
    <source>
        <dbReference type="ARBA" id="ARBA00022807"/>
    </source>
</evidence>
<evidence type="ECO:0000256" key="7">
    <source>
        <dbReference type="SAM" id="MobiDB-lite"/>
    </source>
</evidence>
<name>A0A177D7Q2_ALTAL</name>
<evidence type="ECO:0000256" key="3">
    <source>
        <dbReference type="ARBA" id="ARBA00022670"/>
    </source>
</evidence>
<evidence type="ECO:0000259" key="8">
    <source>
        <dbReference type="Pfam" id="PF12340"/>
    </source>
</evidence>
<evidence type="ECO:0000259" key="9">
    <source>
        <dbReference type="Pfam" id="PF12359"/>
    </source>
</evidence>
<dbReference type="InterPro" id="IPR051346">
    <property type="entry name" value="OTU_Deubiquitinase"/>
</dbReference>